<dbReference type="RefSeq" id="WP_378157274.1">
    <property type="nucleotide sequence ID" value="NZ_JBHSEC010000022.1"/>
</dbReference>
<protein>
    <submittedName>
        <fullName evidence="2">Nuclease-related domain-containing protein</fullName>
    </submittedName>
</protein>
<dbReference type="Proteomes" id="UP001595817">
    <property type="component" value="Unassembled WGS sequence"/>
</dbReference>
<gene>
    <name evidence="2" type="ORF">ACFOZY_15830</name>
</gene>
<accession>A0ABV8XCG3</accession>
<comment type="caution">
    <text evidence="2">The sequence shown here is derived from an EMBL/GenBank/DDBJ whole genome shotgun (WGS) entry which is preliminary data.</text>
</comment>
<name>A0ABV8XCG3_9LACT</name>
<dbReference type="PROSITE" id="PS50965">
    <property type="entry name" value="NERD"/>
    <property type="match status" value="1"/>
</dbReference>
<reference evidence="3" key="1">
    <citation type="journal article" date="2019" name="Int. J. Syst. Evol. Microbiol.">
        <title>The Global Catalogue of Microorganisms (GCM) 10K type strain sequencing project: providing services to taxonomists for standard genome sequencing and annotation.</title>
        <authorList>
            <consortium name="The Broad Institute Genomics Platform"/>
            <consortium name="The Broad Institute Genome Sequencing Center for Infectious Disease"/>
            <person name="Wu L."/>
            <person name="Ma J."/>
        </authorList>
    </citation>
    <scope>NUCLEOTIDE SEQUENCE [LARGE SCALE GENOMIC DNA]</scope>
    <source>
        <strain evidence="3">CCUG 59778</strain>
    </source>
</reference>
<dbReference type="EMBL" id="JBHSEC010000022">
    <property type="protein sequence ID" value="MFC4411860.1"/>
    <property type="molecule type" value="Genomic_DNA"/>
</dbReference>
<proteinExistence type="predicted"/>
<organism evidence="2 3">
    <name type="scientific">Chungangia koreensis</name>
    <dbReference type="NCBI Taxonomy" id="752657"/>
    <lineage>
        <taxon>Bacteria</taxon>
        <taxon>Bacillati</taxon>
        <taxon>Bacillota</taxon>
        <taxon>Bacilli</taxon>
        <taxon>Lactobacillales</taxon>
        <taxon>Chungangia</taxon>
    </lineage>
</organism>
<evidence type="ECO:0000259" key="1">
    <source>
        <dbReference type="PROSITE" id="PS50965"/>
    </source>
</evidence>
<evidence type="ECO:0000313" key="2">
    <source>
        <dbReference type="EMBL" id="MFC4411860.1"/>
    </source>
</evidence>
<evidence type="ECO:0000313" key="3">
    <source>
        <dbReference type="Proteomes" id="UP001595817"/>
    </source>
</evidence>
<feature type="domain" description="NERD" evidence="1">
    <location>
        <begin position="4"/>
        <end position="120"/>
    </location>
</feature>
<dbReference type="InterPro" id="IPR011528">
    <property type="entry name" value="NERD"/>
</dbReference>
<keyword evidence="3" id="KW-1185">Reference proteome</keyword>
<dbReference type="Pfam" id="PF08378">
    <property type="entry name" value="NERD"/>
    <property type="match status" value="1"/>
</dbReference>
<sequence length="279" mass="32664">MIKAGIRGEERLLQKLSSLEQEFIILPNVCLEFGEEKVQIDCLLLSKKCIIVLESKNISGDLYIDSDTDEFYRLNNDQSKKYFPNPYYQLTKHIRFMLNWTKQQDCSIPVSGAVVFTSKNVTLRNNPFHYPFNKLDSVFERVHRLSPTANHLSDQELSSIEMNIHLSHRPFQRQNSLLEQYEINHADIIKGIVCPSCKVYSLIRDKYYWQCGHCCYKSRTGLQQAIEEYFTLVKPTITNQEFRDFFGVKSMKTATNMLTNLDLKASGSKRNRIYMRKQM</sequence>